<reference evidence="1 2" key="1">
    <citation type="journal article" date="2022" name="Plant J.">
        <title>Chromosome-level genome of Camellia lanceoleosa provides a valuable resource for understanding genome evolution and self-incompatibility.</title>
        <authorList>
            <person name="Gong W."/>
            <person name="Xiao S."/>
            <person name="Wang L."/>
            <person name="Liao Z."/>
            <person name="Chang Y."/>
            <person name="Mo W."/>
            <person name="Hu G."/>
            <person name="Li W."/>
            <person name="Zhao G."/>
            <person name="Zhu H."/>
            <person name="Hu X."/>
            <person name="Ji K."/>
            <person name="Xiang X."/>
            <person name="Song Q."/>
            <person name="Yuan D."/>
            <person name="Jin S."/>
            <person name="Zhang L."/>
        </authorList>
    </citation>
    <scope>NUCLEOTIDE SEQUENCE [LARGE SCALE GENOMIC DNA]</scope>
    <source>
        <strain evidence="1">SQ_2022a</strain>
    </source>
</reference>
<name>A0ACC0ISJ2_9ERIC</name>
<sequence length="90" mass="10365">MGCYSNSTPKVTGRVLLLSVCECVVKDSANYLDHINGKKRSDPSDLNFSRSGKILDPLPSKQQEEEERKRQRREREREEEREGSRGGKLR</sequence>
<gene>
    <name evidence="1" type="ORF">LOK49_LG02G01445</name>
</gene>
<evidence type="ECO:0000313" key="2">
    <source>
        <dbReference type="Proteomes" id="UP001060215"/>
    </source>
</evidence>
<evidence type="ECO:0000313" key="1">
    <source>
        <dbReference type="EMBL" id="KAI8026871.1"/>
    </source>
</evidence>
<dbReference type="EMBL" id="CM045760">
    <property type="protein sequence ID" value="KAI8026871.1"/>
    <property type="molecule type" value="Genomic_DNA"/>
</dbReference>
<organism evidence="1 2">
    <name type="scientific">Camellia lanceoleosa</name>
    <dbReference type="NCBI Taxonomy" id="1840588"/>
    <lineage>
        <taxon>Eukaryota</taxon>
        <taxon>Viridiplantae</taxon>
        <taxon>Streptophyta</taxon>
        <taxon>Embryophyta</taxon>
        <taxon>Tracheophyta</taxon>
        <taxon>Spermatophyta</taxon>
        <taxon>Magnoliopsida</taxon>
        <taxon>eudicotyledons</taxon>
        <taxon>Gunneridae</taxon>
        <taxon>Pentapetalae</taxon>
        <taxon>asterids</taxon>
        <taxon>Ericales</taxon>
        <taxon>Theaceae</taxon>
        <taxon>Camellia</taxon>
    </lineage>
</organism>
<proteinExistence type="predicted"/>
<accession>A0ACC0ISJ2</accession>
<keyword evidence="2" id="KW-1185">Reference proteome</keyword>
<protein>
    <submittedName>
        <fullName evidence="1">Zinc finger matrin-type protein 2</fullName>
    </submittedName>
</protein>
<comment type="caution">
    <text evidence="1">The sequence shown here is derived from an EMBL/GenBank/DDBJ whole genome shotgun (WGS) entry which is preliminary data.</text>
</comment>
<dbReference type="Proteomes" id="UP001060215">
    <property type="component" value="Chromosome 3"/>
</dbReference>